<dbReference type="InterPro" id="IPR002110">
    <property type="entry name" value="Ankyrin_rpt"/>
</dbReference>
<dbReference type="SMART" id="SM00248">
    <property type="entry name" value="ANK"/>
    <property type="match status" value="4"/>
</dbReference>
<keyword evidence="2 3" id="KW-0040">ANK repeat</keyword>
<organism evidence="4 5">
    <name type="scientific">Trichoderma citrinoviride</name>
    <dbReference type="NCBI Taxonomy" id="58853"/>
    <lineage>
        <taxon>Eukaryota</taxon>
        <taxon>Fungi</taxon>
        <taxon>Dikarya</taxon>
        <taxon>Ascomycota</taxon>
        <taxon>Pezizomycotina</taxon>
        <taxon>Sordariomycetes</taxon>
        <taxon>Hypocreomycetidae</taxon>
        <taxon>Hypocreales</taxon>
        <taxon>Hypocreaceae</taxon>
        <taxon>Trichoderma</taxon>
    </lineage>
</organism>
<dbReference type="Proteomes" id="UP000241546">
    <property type="component" value="Unassembled WGS sequence"/>
</dbReference>
<feature type="non-terminal residue" evidence="4">
    <location>
        <position position="179"/>
    </location>
</feature>
<evidence type="ECO:0000256" key="1">
    <source>
        <dbReference type="ARBA" id="ARBA00022737"/>
    </source>
</evidence>
<dbReference type="PROSITE" id="PS50088">
    <property type="entry name" value="ANK_REPEAT"/>
    <property type="match status" value="2"/>
</dbReference>
<dbReference type="EMBL" id="KZ680208">
    <property type="protein sequence ID" value="PTB69775.1"/>
    <property type="molecule type" value="Genomic_DNA"/>
</dbReference>
<accession>A0A2T4BKD6</accession>
<keyword evidence="5" id="KW-1185">Reference proteome</keyword>
<evidence type="ECO:0000313" key="4">
    <source>
        <dbReference type="EMBL" id="PTB69775.1"/>
    </source>
</evidence>
<dbReference type="PANTHER" id="PTHR24171:SF8">
    <property type="entry name" value="BRCA1-ASSOCIATED RING DOMAIN PROTEIN 1"/>
    <property type="match status" value="1"/>
</dbReference>
<dbReference type="Gene3D" id="1.25.40.20">
    <property type="entry name" value="Ankyrin repeat-containing domain"/>
    <property type="match status" value="2"/>
</dbReference>
<reference evidence="5" key="1">
    <citation type="submission" date="2016-07" db="EMBL/GenBank/DDBJ databases">
        <title>Multiple horizontal gene transfer events from other fungi enriched the ability of initially mycotrophic Trichoderma (Ascomycota) to feed on dead plant biomass.</title>
        <authorList>
            <consortium name="DOE Joint Genome Institute"/>
            <person name="Atanasova L."/>
            <person name="Chenthamara K."/>
            <person name="Zhang J."/>
            <person name="Grujic M."/>
            <person name="Henrissat B."/>
            <person name="Kuo A."/>
            <person name="Aerts A."/>
            <person name="Salamov A."/>
            <person name="Lipzen A."/>
            <person name="Labutti K."/>
            <person name="Barry K."/>
            <person name="Miao Y."/>
            <person name="Rahimi M.J."/>
            <person name="Shen Q."/>
            <person name="Grigoriev I.V."/>
            <person name="Kubicek C.P."/>
            <person name="Druzhinina I.S."/>
        </authorList>
    </citation>
    <scope>NUCLEOTIDE SEQUENCE [LARGE SCALE GENOMIC DNA]</scope>
    <source>
        <strain evidence="5">TUCIM 6016</strain>
    </source>
</reference>
<evidence type="ECO:0000256" key="2">
    <source>
        <dbReference type="ARBA" id="ARBA00023043"/>
    </source>
</evidence>
<keyword evidence="1" id="KW-0677">Repeat</keyword>
<feature type="repeat" description="ANK" evidence="3">
    <location>
        <begin position="154"/>
        <end position="179"/>
    </location>
</feature>
<dbReference type="GO" id="GO:0004842">
    <property type="term" value="F:ubiquitin-protein transferase activity"/>
    <property type="evidence" value="ECO:0007669"/>
    <property type="project" value="TreeGrafter"/>
</dbReference>
<dbReference type="PANTHER" id="PTHR24171">
    <property type="entry name" value="ANKYRIN REPEAT DOMAIN-CONTAINING PROTEIN 39-RELATED"/>
    <property type="match status" value="1"/>
</dbReference>
<dbReference type="AlphaFoldDB" id="A0A2T4BKD6"/>
<dbReference type="GeneID" id="36597174"/>
<dbReference type="GO" id="GO:0085020">
    <property type="term" value="P:protein K6-linked ubiquitination"/>
    <property type="evidence" value="ECO:0007669"/>
    <property type="project" value="TreeGrafter"/>
</dbReference>
<proteinExistence type="predicted"/>
<dbReference type="SUPFAM" id="SSF48403">
    <property type="entry name" value="Ankyrin repeat"/>
    <property type="match status" value="1"/>
</dbReference>
<feature type="repeat" description="ANK" evidence="3">
    <location>
        <begin position="93"/>
        <end position="120"/>
    </location>
</feature>
<evidence type="ECO:0000256" key="3">
    <source>
        <dbReference type="PROSITE-ProRule" id="PRU00023"/>
    </source>
</evidence>
<dbReference type="InterPro" id="IPR036770">
    <property type="entry name" value="Ankyrin_rpt-contain_sf"/>
</dbReference>
<dbReference type="PROSITE" id="PS50297">
    <property type="entry name" value="ANK_REP_REGION"/>
    <property type="match status" value="2"/>
</dbReference>
<name>A0A2T4BKD6_9HYPO</name>
<dbReference type="RefSeq" id="XP_024753095.1">
    <property type="nucleotide sequence ID" value="XM_024889055.1"/>
</dbReference>
<dbReference type="Pfam" id="PF12796">
    <property type="entry name" value="Ank_2"/>
    <property type="match status" value="1"/>
</dbReference>
<protein>
    <submittedName>
        <fullName evidence="4">Ankyrin</fullName>
    </submittedName>
</protein>
<gene>
    <name evidence="4" type="ORF">BBK36DRAFT_1094166</name>
</gene>
<dbReference type="OrthoDB" id="4772757at2759"/>
<evidence type="ECO:0000313" key="5">
    <source>
        <dbReference type="Proteomes" id="UP000241546"/>
    </source>
</evidence>
<sequence length="179" mass="19270">MNLDAIPPELLTTIADFLPAQRDTNALARCSSRLHAILDPLLYRQNIKSSRSDALAWAAKTGNIQTVRKALSYGADPNNNHNNASSSSPPKRGDFGALRWAVAQGHLDIVRLLVERGASLGDSMLVVTAARHGFDDILSLLLDHGADVDALGYLGKTPLLFAAQEGNESTFDLLLRRGA</sequence>